<dbReference type="AlphaFoldDB" id="A0AAV9N1A8"/>
<evidence type="ECO:0000313" key="1">
    <source>
        <dbReference type="EMBL" id="KAK5046604.1"/>
    </source>
</evidence>
<evidence type="ECO:0008006" key="3">
    <source>
        <dbReference type="Google" id="ProtNLM"/>
    </source>
</evidence>
<comment type="caution">
    <text evidence="1">The sequence shown here is derived from an EMBL/GenBank/DDBJ whole genome shotgun (WGS) entry which is preliminary data.</text>
</comment>
<dbReference type="PANTHER" id="PTHR34387:SF1">
    <property type="entry name" value="PERIPLASMIC IMMUNOGENIC PROTEIN"/>
    <property type="match status" value="1"/>
</dbReference>
<name>A0AAV9N1A8_9EURO</name>
<dbReference type="Gene3D" id="3.30.70.2970">
    <property type="entry name" value="Protein of unknown function (DUF541), domain 2"/>
    <property type="match status" value="1"/>
</dbReference>
<dbReference type="RefSeq" id="XP_064702187.1">
    <property type="nucleotide sequence ID" value="XM_064850918.1"/>
</dbReference>
<dbReference type="PANTHER" id="PTHR34387">
    <property type="entry name" value="SLR1258 PROTEIN"/>
    <property type="match status" value="1"/>
</dbReference>
<proteinExistence type="predicted"/>
<dbReference type="Gene3D" id="3.30.110.170">
    <property type="entry name" value="Protein of unknown function (DUF541), domain 1"/>
    <property type="match status" value="1"/>
</dbReference>
<dbReference type="EMBL" id="JAVRRD010000029">
    <property type="protein sequence ID" value="KAK5046604.1"/>
    <property type="molecule type" value="Genomic_DNA"/>
</dbReference>
<gene>
    <name evidence="1" type="ORF">LTR84_007365</name>
</gene>
<dbReference type="InterPro" id="IPR007497">
    <property type="entry name" value="SIMPL/DUF541"/>
</dbReference>
<dbReference type="GO" id="GO:0006974">
    <property type="term" value="P:DNA damage response"/>
    <property type="evidence" value="ECO:0007669"/>
    <property type="project" value="TreeGrafter"/>
</dbReference>
<keyword evidence="2" id="KW-1185">Reference proteome</keyword>
<dbReference type="Proteomes" id="UP001358417">
    <property type="component" value="Unassembled WGS sequence"/>
</dbReference>
<evidence type="ECO:0000313" key="2">
    <source>
        <dbReference type="Proteomes" id="UP001358417"/>
    </source>
</evidence>
<organism evidence="1 2">
    <name type="scientific">Exophiala bonariae</name>
    <dbReference type="NCBI Taxonomy" id="1690606"/>
    <lineage>
        <taxon>Eukaryota</taxon>
        <taxon>Fungi</taxon>
        <taxon>Dikarya</taxon>
        <taxon>Ascomycota</taxon>
        <taxon>Pezizomycotina</taxon>
        <taxon>Eurotiomycetes</taxon>
        <taxon>Chaetothyriomycetidae</taxon>
        <taxon>Chaetothyriales</taxon>
        <taxon>Herpotrichiellaceae</taxon>
        <taxon>Exophiala</taxon>
    </lineage>
</organism>
<dbReference type="Pfam" id="PF04402">
    <property type="entry name" value="SIMPL"/>
    <property type="match status" value="1"/>
</dbReference>
<reference evidence="1 2" key="1">
    <citation type="submission" date="2023-08" db="EMBL/GenBank/DDBJ databases">
        <title>Black Yeasts Isolated from many extreme environments.</title>
        <authorList>
            <person name="Coleine C."/>
            <person name="Stajich J.E."/>
            <person name="Selbmann L."/>
        </authorList>
    </citation>
    <scope>NUCLEOTIDE SEQUENCE [LARGE SCALE GENOMIC DNA]</scope>
    <source>
        <strain evidence="1 2">CCFEE 5792</strain>
    </source>
</reference>
<sequence length="229" mass="25222">MAPTSINIQGRAKLHKLAERAKLDISVSSSKYSQTEASKNVIEAINAVQTHLDQTLCPRLENGDISTEAPVSFYSIGSLTTSNDDEYDDDHNKTGKRLYSATCSLDVRFRDFKGLGDAVVKWASEPHVSLQGIEWLLTEESQTALEEQAKLVALRHAISRAQGYADVIGRRTVTPVKIEDTQYMFGEARVMQAARKMASTASFGIGVGLDFEPQQVEVNATLDVEFHAE</sequence>
<accession>A0AAV9N1A8</accession>
<protein>
    <recommendedName>
        <fullName evidence="3">DUF541 domain-containing protein</fullName>
    </recommendedName>
</protein>
<dbReference type="GeneID" id="89975531"/>
<dbReference type="InterPro" id="IPR052022">
    <property type="entry name" value="26kDa_periplasmic_antigen"/>
</dbReference>